<reference evidence="2 3" key="1">
    <citation type="submission" date="2015-01" db="EMBL/GenBank/DDBJ databases">
        <title>Genome sequencing of Jeotgalibacillus soli.</title>
        <authorList>
            <person name="Goh K.M."/>
            <person name="Chan K.-G."/>
            <person name="Yaakop A.S."/>
            <person name="Ee R."/>
            <person name="Gan H.M."/>
            <person name="Chan C.S."/>
        </authorList>
    </citation>
    <scope>NUCLEOTIDE SEQUENCE [LARGE SCALE GENOMIC DNA]</scope>
    <source>
        <strain evidence="2 3">P9</strain>
    </source>
</reference>
<dbReference type="AlphaFoldDB" id="A0A0C2R6B8"/>
<dbReference type="OrthoDB" id="581532at2"/>
<name>A0A0C2R6B8_9BACL</name>
<dbReference type="InterPro" id="IPR005302">
    <property type="entry name" value="MoCF_Sase_C"/>
</dbReference>
<keyword evidence="3" id="KW-1185">Reference proteome</keyword>
<evidence type="ECO:0000313" key="3">
    <source>
        <dbReference type="Proteomes" id="UP000031938"/>
    </source>
</evidence>
<dbReference type="PROSITE" id="PS51340">
    <property type="entry name" value="MOSC"/>
    <property type="match status" value="1"/>
</dbReference>
<organism evidence="2 3">
    <name type="scientific">Jeotgalibacillus soli</name>
    <dbReference type="NCBI Taxonomy" id="889306"/>
    <lineage>
        <taxon>Bacteria</taxon>
        <taxon>Bacillati</taxon>
        <taxon>Bacillota</taxon>
        <taxon>Bacilli</taxon>
        <taxon>Bacillales</taxon>
        <taxon>Caryophanaceae</taxon>
        <taxon>Jeotgalibacillus</taxon>
    </lineage>
</organism>
<proteinExistence type="predicted"/>
<dbReference type="GO" id="GO:0030151">
    <property type="term" value="F:molybdenum ion binding"/>
    <property type="evidence" value="ECO:0007669"/>
    <property type="project" value="InterPro"/>
</dbReference>
<dbReference type="InterPro" id="IPR011037">
    <property type="entry name" value="Pyrv_Knase-like_insert_dom_sf"/>
</dbReference>
<dbReference type="GO" id="GO:0003824">
    <property type="term" value="F:catalytic activity"/>
    <property type="evidence" value="ECO:0007669"/>
    <property type="project" value="InterPro"/>
</dbReference>
<dbReference type="EMBL" id="JXRP01000017">
    <property type="protein sequence ID" value="KIL45800.1"/>
    <property type="molecule type" value="Genomic_DNA"/>
</dbReference>
<dbReference type="InterPro" id="IPR005303">
    <property type="entry name" value="MOCOS_middle"/>
</dbReference>
<dbReference type="Gene3D" id="2.40.33.20">
    <property type="entry name" value="PK beta-barrel domain-like"/>
    <property type="match status" value="1"/>
</dbReference>
<dbReference type="Pfam" id="PF03473">
    <property type="entry name" value="MOSC"/>
    <property type="match status" value="1"/>
</dbReference>
<dbReference type="SUPFAM" id="SSF50800">
    <property type="entry name" value="PK beta-barrel domain-like"/>
    <property type="match status" value="1"/>
</dbReference>
<dbReference type="STRING" id="889306.KP78_21490"/>
<evidence type="ECO:0000259" key="1">
    <source>
        <dbReference type="PROSITE" id="PS51340"/>
    </source>
</evidence>
<comment type="caution">
    <text evidence="2">The sequence shown here is derived from an EMBL/GenBank/DDBJ whole genome shotgun (WGS) entry which is preliminary data.</text>
</comment>
<dbReference type="Proteomes" id="UP000031938">
    <property type="component" value="Unassembled WGS sequence"/>
</dbReference>
<accession>A0A0C2R6B8</accession>
<dbReference type="RefSeq" id="WP_041088553.1">
    <property type="nucleotide sequence ID" value="NZ_JXRP01000017.1"/>
</dbReference>
<dbReference type="Pfam" id="PF03476">
    <property type="entry name" value="MOSC_N"/>
    <property type="match status" value="1"/>
</dbReference>
<gene>
    <name evidence="2" type="ORF">KP78_21490</name>
</gene>
<feature type="domain" description="MOSC" evidence="1">
    <location>
        <begin position="119"/>
        <end position="269"/>
    </location>
</feature>
<dbReference type="GO" id="GO:0030170">
    <property type="term" value="F:pyridoxal phosphate binding"/>
    <property type="evidence" value="ECO:0007669"/>
    <property type="project" value="InterPro"/>
</dbReference>
<sequence>MKSPTIASLWRYPVKSMMGEEMNSCEITEKGLLGDRAFGLIDPATGRLANAKNPKKWPRMFQYRAAFTKPPQLECPTPPIRITLPDGTTVLSKDEDINERLSDSFNRTVALSSPSSTGVEFEGYIPEEMKELENSGSVFTRESPQGTFYDIAMVHVITTSTIDALRKLIPESRIEPRRFRPNIIIDVPEGEGFIENEWIGKTLKIGEHVQLKVVQGTARCVMTTLAQGDLPRDQNILKSIVKNNAGQFGVYAEVITDGKAFIGDRIEIT</sequence>
<dbReference type="PATRIC" id="fig|889306.3.peg.2163"/>
<protein>
    <recommendedName>
        <fullName evidence="1">MOSC domain-containing protein</fullName>
    </recommendedName>
</protein>
<evidence type="ECO:0000313" key="2">
    <source>
        <dbReference type="EMBL" id="KIL45800.1"/>
    </source>
</evidence>